<evidence type="ECO:0000313" key="10">
    <source>
        <dbReference type="EMBL" id="OHA50054.1"/>
    </source>
</evidence>
<keyword evidence="3 8" id="KW-0819">tRNA processing</keyword>
<dbReference type="InterPro" id="IPR017861">
    <property type="entry name" value="KAE1/TsaD"/>
</dbReference>
<keyword evidence="2 8" id="KW-0808">Transferase</keyword>
<feature type="binding site" evidence="8">
    <location>
        <position position="306"/>
    </location>
    <ligand>
        <name>substrate</name>
    </ligand>
</feature>
<feature type="binding site" evidence="8">
    <location>
        <position position="197"/>
    </location>
    <ligand>
        <name>substrate</name>
    </ligand>
</feature>
<dbReference type="AlphaFoldDB" id="A0A1G2PNY3"/>
<evidence type="ECO:0000256" key="3">
    <source>
        <dbReference type="ARBA" id="ARBA00022694"/>
    </source>
</evidence>
<dbReference type="FunFam" id="3.30.420.40:FF:000040">
    <property type="entry name" value="tRNA N6-adenosine threonylcarbamoyltransferase"/>
    <property type="match status" value="1"/>
</dbReference>
<comment type="catalytic activity">
    <reaction evidence="7 8">
        <text>L-threonylcarbamoyladenylate + adenosine(37) in tRNA = N(6)-L-threonylcarbamoyladenosine(37) in tRNA + AMP + H(+)</text>
        <dbReference type="Rhea" id="RHEA:37059"/>
        <dbReference type="Rhea" id="RHEA-COMP:10162"/>
        <dbReference type="Rhea" id="RHEA-COMP:10163"/>
        <dbReference type="ChEBI" id="CHEBI:15378"/>
        <dbReference type="ChEBI" id="CHEBI:73682"/>
        <dbReference type="ChEBI" id="CHEBI:74411"/>
        <dbReference type="ChEBI" id="CHEBI:74418"/>
        <dbReference type="ChEBI" id="CHEBI:456215"/>
        <dbReference type="EC" id="2.3.1.234"/>
    </reaction>
</comment>
<dbReference type="EMBL" id="MHST01000002">
    <property type="protein sequence ID" value="OHA50054.1"/>
    <property type="molecule type" value="Genomic_DNA"/>
</dbReference>
<comment type="caution">
    <text evidence="8">Lacks conserved residue(s) required for the propagation of feature annotation.</text>
</comment>
<evidence type="ECO:0000256" key="8">
    <source>
        <dbReference type="HAMAP-Rule" id="MF_01445"/>
    </source>
</evidence>
<feature type="domain" description="Gcp-like" evidence="9">
    <location>
        <begin position="40"/>
        <end position="342"/>
    </location>
</feature>
<evidence type="ECO:0000259" key="9">
    <source>
        <dbReference type="Pfam" id="PF00814"/>
    </source>
</evidence>
<evidence type="ECO:0000313" key="11">
    <source>
        <dbReference type="Proteomes" id="UP000178690"/>
    </source>
</evidence>
<dbReference type="InterPro" id="IPR022450">
    <property type="entry name" value="TsaD"/>
</dbReference>
<reference evidence="10 11" key="1">
    <citation type="journal article" date="2016" name="Nat. Commun.">
        <title>Thousands of microbial genomes shed light on interconnected biogeochemical processes in an aquifer system.</title>
        <authorList>
            <person name="Anantharaman K."/>
            <person name="Brown C.T."/>
            <person name="Hug L.A."/>
            <person name="Sharon I."/>
            <person name="Castelle C.J."/>
            <person name="Probst A.J."/>
            <person name="Thomas B.C."/>
            <person name="Singh A."/>
            <person name="Wilkins M.J."/>
            <person name="Karaoz U."/>
            <person name="Brodie E.L."/>
            <person name="Williams K.H."/>
            <person name="Hubbard S.S."/>
            <person name="Banfield J.F."/>
        </authorList>
    </citation>
    <scope>NUCLEOTIDE SEQUENCE [LARGE SCALE GENOMIC DNA]</scope>
    <source>
        <strain evidence="11">RIFCSPHIGHO2_01_FULL_58_15</strain>
    </source>
</reference>
<dbReference type="PANTHER" id="PTHR11735:SF6">
    <property type="entry name" value="TRNA N6-ADENOSINE THREONYLCARBAMOYLTRANSFERASE, MITOCHONDRIAL"/>
    <property type="match status" value="1"/>
</dbReference>
<dbReference type="InterPro" id="IPR043129">
    <property type="entry name" value="ATPase_NBD"/>
</dbReference>
<organism evidence="10 11">
    <name type="scientific">Terrybacteria sp. (strain RIFCSPHIGHO2_01_FULL_58_15)</name>
    <dbReference type="NCBI Taxonomy" id="1802363"/>
    <lineage>
        <taxon>Bacteria</taxon>
        <taxon>Candidatus Terryibacteriota</taxon>
    </lineage>
</organism>
<dbReference type="GO" id="GO:0002949">
    <property type="term" value="P:tRNA threonylcarbamoyladenosine modification"/>
    <property type="evidence" value="ECO:0007669"/>
    <property type="project" value="UniProtKB-UniRule"/>
</dbReference>
<evidence type="ECO:0000256" key="4">
    <source>
        <dbReference type="ARBA" id="ARBA00022723"/>
    </source>
</evidence>
<keyword evidence="4 8" id="KW-0479">Metal-binding</keyword>
<comment type="subcellular location">
    <subcellularLocation>
        <location evidence="8">Cytoplasm</location>
    </subcellularLocation>
</comment>
<feature type="binding site" evidence="8">
    <location>
        <position position="131"/>
    </location>
    <ligand>
        <name>Fe cation</name>
        <dbReference type="ChEBI" id="CHEBI:24875"/>
    </ligand>
</feature>
<dbReference type="Pfam" id="PF00814">
    <property type="entry name" value="TsaD"/>
    <property type="match status" value="1"/>
</dbReference>
<proteinExistence type="inferred from homology"/>
<dbReference type="NCBIfam" id="TIGR03723">
    <property type="entry name" value="T6A_TsaD_YgjD"/>
    <property type="match status" value="1"/>
</dbReference>
<keyword evidence="6 8" id="KW-0012">Acyltransferase</keyword>
<dbReference type="PRINTS" id="PR00789">
    <property type="entry name" value="OSIALOPTASE"/>
</dbReference>
<comment type="function">
    <text evidence="8">Required for the formation of a threonylcarbamoyl group on adenosine at position 37 (t(6)A37) in tRNAs that read codons beginning with adenine. Is involved in the transfer of the threonylcarbamoyl moiety of threonylcarbamoyl-AMP (TC-AMP) to the N6 group of A37, together with TsaE and TsaB. TsaD likely plays a direct catalytic role in this reaction.</text>
</comment>
<dbReference type="HAMAP" id="MF_01445">
    <property type="entry name" value="TsaD"/>
    <property type="match status" value="1"/>
</dbReference>
<comment type="similarity">
    <text evidence="8">Belongs to the KAE1 / TsaD family.</text>
</comment>
<evidence type="ECO:0000256" key="2">
    <source>
        <dbReference type="ARBA" id="ARBA00022679"/>
    </source>
</evidence>
<dbReference type="GO" id="GO:0005737">
    <property type="term" value="C:cytoplasm"/>
    <property type="evidence" value="ECO:0007669"/>
    <property type="project" value="UniProtKB-SubCell"/>
</dbReference>
<dbReference type="SUPFAM" id="SSF53067">
    <property type="entry name" value="Actin-like ATPase domain"/>
    <property type="match status" value="2"/>
</dbReference>
<dbReference type="FunFam" id="3.30.420.40:FF:000012">
    <property type="entry name" value="tRNA N6-adenosine threonylcarbamoyltransferase"/>
    <property type="match status" value="1"/>
</dbReference>
<dbReference type="STRING" id="1802363.A2682_02260"/>
<dbReference type="GO" id="GO:0005506">
    <property type="term" value="F:iron ion binding"/>
    <property type="evidence" value="ECO:0007669"/>
    <property type="project" value="UniProtKB-UniRule"/>
</dbReference>
<dbReference type="InterPro" id="IPR000905">
    <property type="entry name" value="Gcp-like_dom"/>
</dbReference>
<feature type="binding site" evidence="8">
    <location>
        <position position="127"/>
    </location>
    <ligand>
        <name>Fe cation</name>
        <dbReference type="ChEBI" id="CHEBI:24875"/>
    </ligand>
</feature>
<dbReference type="Proteomes" id="UP000178690">
    <property type="component" value="Unassembled WGS sequence"/>
</dbReference>
<evidence type="ECO:0000256" key="5">
    <source>
        <dbReference type="ARBA" id="ARBA00023004"/>
    </source>
</evidence>
<sequence>MEAGKRETPMRILGIETSCDDTCAAIIEAHGGLTRPRFIVRGNVVSSQEKAHAPFGGVVPSLAAREHAENIVPVLSRALRDSRLEIRDLDLIAVTTHPGLLPALLIGVHAARALAWVSRKPIIGIDHLHGHVIANLLPRGTHRAPNPLSPILNPRTAFPAVGLIVSGGHTQLVLLRDLLRMRLLGETRDDAAGEAFDKVAKLLGLPFPGGPPLARLAEQGKAGAYLLPRPMHDSADFDFSFSGLKTAVLYLVQDLKRRGPLTKRMKADIAASFQQAVVDVLIQKTIRAAKKYRARTILLGGGVAANRELRRQLSQAVKREIPYSKFYIPDSHYALDNAAMIAAAAYLHWQTMTRSQRQRTTWQRVRARV</sequence>
<evidence type="ECO:0000256" key="1">
    <source>
        <dbReference type="ARBA" id="ARBA00022490"/>
    </source>
</evidence>
<dbReference type="EC" id="2.3.1.234" evidence="8"/>
<comment type="cofactor">
    <cofactor evidence="8">
        <name>Fe(2+)</name>
        <dbReference type="ChEBI" id="CHEBI:29033"/>
    </cofactor>
    <text evidence="8">Binds 1 Fe(2+) ion per subunit.</text>
</comment>
<name>A0A1G2PNY3_TERXR</name>
<keyword evidence="1 8" id="KW-0963">Cytoplasm</keyword>
<keyword evidence="5 8" id="KW-0408">Iron</keyword>
<dbReference type="GO" id="GO:0061711">
    <property type="term" value="F:tRNA N(6)-L-threonylcarbamoyladenine synthase activity"/>
    <property type="evidence" value="ECO:0007669"/>
    <property type="project" value="UniProtKB-EC"/>
</dbReference>
<feature type="binding site" evidence="8">
    <location>
        <position position="210"/>
    </location>
    <ligand>
        <name>substrate</name>
    </ligand>
</feature>
<dbReference type="PANTHER" id="PTHR11735">
    <property type="entry name" value="TRNA N6-ADENOSINE THREONYLCARBAMOYLTRANSFERASE"/>
    <property type="match status" value="1"/>
</dbReference>
<accession>A0A1G2PNY3</accession>
<dbReference type="NCBIfam" id="TIGR00329">
    <property type="entry name" value="gcp_kae1"/>
    <property type="match status" value="1"/>
</dbReference>
<feature type="binding site" evidence="8">
    <location>
        <position position="336"/>
    </location>
    <ligand>
        <name>Fe cation</name>
        <dbReference type="ChEBI" id="CHEBI:24875"/>
    </ligand>
</feature>
<protein>
    <recommendedName>
        <fullName evidence="8">tRNA N6-adenosine threonylcarbamoyltransferase</fullName>
        <ecNumber evidence="8">2.3.1.234</ecNumber>
    </recommendedName>
    <alternativeName>
        <fullName evidence="8">N6-L-threonylcarbamoyladenine synthase</fullName>
        <shortName evidence="8">t(6)A synthase</shortName>
    </alternativeName>
    <alternativeName>
        <fullName evidence="8">t(6)A37 threonylcarbamoyladenosine biosynthesis protein TsaD</fullName>
    </alternativeName>
    <alternativeName>
        <fullName evidence="8">tRNA threonylcarbamoyladenosine biosynthesis protein TsaD</fullName>
    </alternativeName>
</protein>
<feature type="binding site" evidence="8">
    <location>
        <begin position="164"/>
        <end position="168"/>
    </location>
    <ligand>
        <name>substrate</name>
    </ligand>
</feature>
<evidence type="ECO:0000256" key="6">
    <source>
        <dbReference type="ARBA" id="ARBA00023315"/>
    </source>
</evidence>
<dbReference type="Gene3D" id="3.30.420.40">
    <property type="match status" value="2"/>
</dbReference>
<gene>
    <name evidence="8" type="primary">tsaD</name>
    <name evidence="10" type="ORF">A2682_02260</name>
</gene>
<comment type="caution">
    <text evidence="10">The sequence shown here is derived from an EMBL/GenBank/DDBJ whole genome shotgun (WGS) entry which is preliminary data.</text>
</comment>
<evidence type="ECO:0000256" key="7">
    <source>
        <dbReference type="ARBA" id="ARBA00048117"/>
    </source>
</evidence>